<organism evidence="3 4">
    <name type="scientific">Thiohalorhabdus denitrificans</name>
    <dbReference type="NCBI Taxonomy" id="381306"/>
    <lineage>
        <taxon>Bacteria</taxon>
        <taxon>Pseudomonadati</taxon>
        <taxon>Pseudomonadota</taxon>
        <taxon>Gammaproteobacteria</taxon>
        <taxon>Thiohalorhabdales</taxon>
        <taxon>Thiohalorhabdaceae</taxon>
        <taxon>Thiohalorhabdus</taxon>
    </lineage>
</organism>
<feature type="transmembrane region" description="Helical" evidence="1">
    <location>
        <begin position="20"/>
        <end position="45"/>
    </location>
</feature>
<evidence type="ECO:0000256" key="1">
    <source>
        <dbReference type="SAM" id="Phobius"/>
    </source>
</evidence>
<name>A0A1G5DLJ1_9GAMM</name>
<evidence type="ECO:0000313" key="3">
    <source>
        <dbReference type="EMBL" id="SCY15575.1"/>
    </source>
</evidence>
<accession>A0A1G5DLJ1</accession>
<keyword evidence="1" id="KW-0472">Membrane</keyword>
<dbReference type="InterPro" id="IPR012495">
    <property type="entry name" value="TadE-like_dom"/>
</dbReference>
<keyword evidence="1" id="KW-1133">Transmembrane helix</keyword>
<evidence type="ECO:0000259" key="2">
    <source>
        <dbReference type="Pfam" id="PF07811"/>
    </source>
</evidence>
<dbReference type="OrthoDB" id="5397339at2"/>
<feature type="domain" description="TadE-like" evidence="2">
    <location>
        <begin position="17"/>
        <end position="59"/>
    </location>
</feature>
<sequence length="173" mass="18595">MGNEPLPRAEEFQDQAGAALVELAVGLMLFLVLVLGVLEFGYALFNWSRVAEATRAGVRTAIVNDPQADLGELLSECSEGTSGEVQAGPSDRVLASMKTLYAPLEEEQVVVTYRCSGTGHADRPTPVLTVTVEVQDVEHRLMVPHILGLETEVTLPAFASSRTSEDLETQPVS</sequence>
<dbReference type="Pfam" id="PF07811">
    <property type="entry name" value="TadE"/>
    <property type="match status" value="1"/>
</dbReference>
<keyword evidence="4" id="KW-1185">Reference proteome</keyword>
<dbReference type="AlphaFoldDB" id="A0A1G5DLJ1"/>
<dbReference type="RefSeq" id="WP_054966099.1">
    <property type="nucleotide sequence ID" value="NZ_FMUN01000003.1"/>
</dbReference>
<protein>
    <submittedName>
        <fullName evidence="3">Flp pilus assembly protein TadG</fullName>
    </submittedName>
</protein>
<dbReference type="Proteomes" id="UP000183104">
    <property type="component" value="Unassembled WGS sequence"/>
</dbReference>
<gene>
    <name evidence="3" type="ORF">SAMN05661077_1377</name>
</gene>
<reference evidence="4" key="1">
    <citation type="submission" date="2016-10" db="EMBL/GenBank/DDBJ databases">
        <authorList>
            <person name="Varghese N."/>
        </authorList>
    </citation>
    <scope>NUCLEOTIDE SEQUENCE [LARGE SCALE GENOMIC DNA]</scope>
    <source>
        <strain evidence="4">HL 19</strain>
    </source>
</reference>
<evidence type="ECO:0000313" key="4">
    <source>
        <dbReference type="Proteomes" id="UP000183104"/>
    </source>
</evidence>
<dbReference type="EMBL" id="FMUN01000003">
    <property type="protein sequence ID" value="SCY15575.1"/>
    <property type="molecule type" value="Genomic_DNA"/>
</dbReference>
<keyword evidence="1" id="KW-0812">Transmembrane</keyword>
<proteinExistence type="predicted"/>